<dbReference type="Proteomes" id="UP000191144">
    <property type="component" value="Chromosome C"/>
</dbReference>
<keyword evidence="6" id="KW-0805">Transcription regulation</keyword>
<keyword evidence="5" id="KW-0007">Acetylation</keyword>
<dbReference type="InterPro" id="IPR016849">
    <property type="entry name" value="Rtt109"/>
</dbReference>
<evidence type="ECO:0000256" key="1">
    <source>
        <dbReference type="ARBA" id="ARBA00004123"/>
    </source>
</evidence>
<keyword evidence="11" id="KW-1185">Reference proteome</keyword>
<dbReference type="InterPro" id="IPR013178">
    <property type="entry name" value="Histone_AcTrfase_Rtt109/CBP"/>
</dbReference>
<dbReference type="Pfam" id="PF08214">
    <property type="entry name" value="HAT_KAT11"/>
    <property type="match status" value="1"/>
</dbReference>
<evidence type="ECO:0000256" key="6">
    <source>
        <dbReference type="ARBA" id="ARBA00023015"/>
    </source>
</evidence>
<name>A0A1G4IZZ8_9SACH</name>
<dbReference type="GO" id="GO:0032931">
    <property type="term" value="F:histone H3K56 acetyltransferase activity"/>
    <property type="evidence" value="ECO:0007669"/>
    <property type="project" value="TreeGrafter"/>
</dbReference>
<dbReference type="InterPro" id="IPR051236">
    <property type="entry name" value="HAT_RTT109-like"/>
</dbReference>
<evidence type="ECO:0000256" key="3">
    <source>
        <dbReference type="ARBA" id="ARBA00022679"/>
    </source>
</evidence>
<evidence type="ECO:0000256" key="2">
    <source>
        <dbReference type="ARBA" id="ARBA00013184"/>
    </source>
</evidence>
<dbReference type="GO" id="GO:0006974">
    <property type="term" value="P:DNA damage response"/>
    <property type="evidence" value="ECO:0007669"/>
    <property type="project" value="UniProtKB-KW"/>
</dbReference>
<dbReference type="GO" id="GO:0006355">
    <property type="term" value="P:regulation of DNA-templated transcription"/>
    <property type="evidence" value="ECO:0007669"/>
    <property type="project" value="InterPro"/>
</dbReference>
<keyword evidence="8" id="KW-0539">Nucleus</keyword>
<evidence type="ECO:0000313" key="11">
    <source>
        <dbReference type="Proteomes" id="UP000191144"/>
    </source>
</evidence>
<dbReference type="OrthoDB" id="3361892at2759"/>
<dbReference type="EMBL" id="LT598479">
    <property type="protein sequence ID" value="SCU82766.1"/>
    <property type="molecule type" value="Genomic_DNA"/>
</dbReference>
<comment type="catalytic activity">
    <reaction evidence="9">
        <text>L-lysyl-[histone] + acetyl-CoA = N(6)-acetyl-L-lysyl-[histone] + CoA + H(+)</text>
        <dbReference type="Rhea" id="RHEA:21992"/>
        <dbReference type="Rhea" id="RHEA-COMP:9845"/>
        <dbReference type="Rhea" id="RHEA-COMP:11338"/>
        <dbReference type="ChEBI" id="CHEBI:15378"/>
        <dbReference type="ChEBI" id="CHEBI:29969"/>
        <dbReference type="ChEBI" id="CHEBI:57287"/>
        <dbReference type="ChEBI" id="CHEBI:57288"/>
        <dbReference type="ChEBI" id="CHEBI:61930"/>
        <dbReference type="EC" id="2.3.1.48"/>
    </reaction>
    <physiologicalReaction direction="left-to-right" evidence="9">
        <dbReference type="Rhea" id="RHEA:21993"/>
    </physiologicalReaction>
</comment>
<keyword evidence="7" id="KW-0804">Transcription</keyword>
<evidence type="ECO:0000256" key="4">
    <source>
        <dbReference type="ARBA" id="ARBA00022763"/>
    </source>
</evidence>
<gene>
    <name evidence="10" type="ORF">LAME_0C02784G</name>
</gene>
<keyword evidence="4" id="KW-0227">DNA damage</keyword>
<dbReference type="PANTHER" id="PTHR31571:SF2">
    <property type="entry name" value="HISTONE ACETYLTRANSFERASE RTT109"/>
    <property type="match status" value="1"/>
</dbReference>
<keyword evidence="3" id="KW-0808">Transferase</keyword>
<dbReference type="AlphaFoldDB" id="A0A1G4IZZ8"/>
<dbReference type="PANTHER" id="PTHR31571">
    <property type="entry name" value="ALTERED INHERITANCE OF MITOCHONDRIA PROTEIN 6"/>
    <property type="match status" value="1"/>
</dbReference>
<dbReference type="GO" id="GO:0005634">
    <property type="term" value="C:nucleus"/>
    <property type="evidence" value="ECO:0007669"/>
    <property type="project" value="UniProtKB-SubCell"/>
</dbReference>
<evidence type="ECO:0000256" key="9">
    <source>
        <dbReference type="ARBA" id="ARBA00048940"/>
    </source>
</evidence>
<proteinExistence type="predicted"/>
<evidence type="ECO:0000256" key="5">
    <source>
        <dbReference type="ARBA" id="ARBA00022990"/>
    </source>
</evidence>
<organism evidence="10 11">
    <name type="scientific">Lachancea meyersii CBS 8951</name>
    <dbReference type="NCBI Taxonomy" id="1266667"/>
    <lineage>
        <taxon>Eukaryota</taxon>
        <taxon>Fungi</taxon>
        <taxon>Dikarya</taxon>
        <taxon>Ascomycota</taxon>
        <taxon>Saccharomycotina</taxon>
        <taxon>Saccharomycetes</taxon>
        <taxon>Saccharomycetales</taxon>
        <taxon>Saccharomycetaceae</taxon>
        <taxon>Lachancea</taxon>
    </lineage>
</organism>
<evidence type="ECO:0000256" key="8">
    <source>
        <dbReference type="ARBA" id="ARBA00023242"/>
    </source>
</evidence>
<comment type="subcellular location">
    <subcellularLocation>
        <location evidence="1">Nucleus</location>
    </subcellularLocation>
</comment>
<dbReference type="PROSITE" id="PS51728">
    <property type="entry name" value="RTT109_HAT"/>
    <property type="match status" value="1"/>
</dbReference>
<sequence length="438" mass="49669">MSSLQDSLRHVLPRSIEFHLLHLLSPSRETHQVVLERYPGYGSQRVVKAQHFFALACESKVFYALEIYVYITLHNGEACDKLVFVSKADTNGYCDRAVSIKDVTRVLLEFVTSISPLEYLNRVIGLPASREANCDAITHHTTTKRALRILKSRHEHHEAYRPPLEDPYIHFNKISPQWTCKLSLFTRSEPQYLFAESSQNGNKHVLPGDKLLKWWLSVVDSIVTSSFDTDTNARLQIPGEEAAVTAKHIRELNGPDWQIGDIFNGVPEDLAIFKIPVFPDDPKGRFLEQLVDEGRARKVQLSQFWVELQVQQEFRLGDTVSVIGVAGKLRPLISQVVADTEVVLTSSRKMFNMIKSYVTGEEYDKEDGALDAYANVRDFLHLRLNRSYVRIIGTKAPKQTGKIFSNSDISHTSASAPKPQVRIQTLNTSIVRKKPKTT</sequence>
<reference evidence="11" key="1">
    <citation type="submission" date="2016-03" db="EMBL/GenBank/DDBJ databases">
        <authorList>
            <person name="Devillers Hugo."/>
        </authorList>
    </citation>
    <scope>NUCLEOTIDE SEQUENCE [LARGE SCALE GENOMIC DNA]</scope>
</reference>
<protein>
    <recommendedName>
        <fullName evidence="2">histone acetyltransferase</fullName>
        <ecNumber evidence="2">2.3.1.48</ecNumber>
    </recommendedName>
</protein>
<dbReference type="EC" id="2.3.1.48" evidence="2"/>
<evidence type="ECO:0000256" key="7">
    <source>
        <dbReference type="ARBA" id="ARBA00023163"/>
    </source>
</evidence>
<dbReference type="SMART" id="SM01250">
    <property type="entry name" value="KAT11"/>
    <property type="match status" value="1"/>
</dbReference>
<accession>A0A1G4IZZ8</accession>
<evidence type="ECO:0000313" key="10">
    <source>
        <dbReference type="EMBL" id="SCU82766.1"/>
    </source>
</evidence>